<accession>A0A2K1J018</accession>
<reference evidence="7" key="3">
    <citation type="submission" date="2020-12" db="UniProtKB">
        <authorList>
            <consortium name="EnsemblPlants"/>
        </authorList>
    </citation>
    <scope>IDENTIFICATION</scope>
</reference>
<dbReference type="RefSeq" id="XP_024403229.1">
    <property type="nucleotide sequence ID" value="XM_024547461.2"/>
</dbReference>
<dbReference type="Proteomes" id="UP000006727">
    <property type="component" value="Chromosome 18"/>
</dbReference>
<feature type="transmembrane region" description="Helical" evidence="5">
    <location>
        <begin position="167"/>
        <end position="188"/>
    </location>
</feature>
<keyword evidence="2 5" id="KW-0812">Transmembrane</keyword>
<dbReference type="RefSeq" id="XP_024403231.1">
    <property type="nucleotide sequence ID" value="XM_024547463.2"/>
</dbReference>
<dbReference type="InterPro" id="IPR050598">
    <property type="entry name" value="AminoAcid_Transporter"/>
</dbReference>
<dbReference type="InterPro" id="IPR002293">
    <property type="entry name" value="AA/rel_permease1"/>
</dbReference>
<evidence type="ECO:0000256" key="5">
    <source>
        <dbReference type="SAM" id="Phobius"/>
    </source>
</evidence>
<dbReference type="PANTHER" id="PTHR11785">
    <property type="entry name" value="AMINO ACID TRANSPORTER"/>
    <property type="match status" value="1"/>
</dbReference>
<dbReference type="OrthoDB" id="2019253at2759"/>
<dbReference type="GO" id="GO:0003333">
    <property type="term" value="P:amino acid transmembrane transport"/>
    <property type="evidence" value="ECO:0000318"/>
    <property type="project" value="GO_Central"/>
</dbReference>
<dbReference type="EnsemblPlants" id="Pp3c18_5320V3.1">
    <property type="protein sequence ID" value="Pp3c18_5320V3.1"/>
    <property type="gene ID" value="Pp3c18_5320"/>
</dbReference>
<keyword evidence="3 5" id="KW-1133">Transmembrane helix</keyword>
<evidence type="ECO:0000313" key="6">
    <source>
        <dbReference type="EMBL" id="PNR34860.1"/>
    </source>
</evidence>
<proteinExistence type="predicted"/>
<keyword evidence="8" id="KW-1185">Reference proteome</keyword>
<feature type="transmembrane region" description="Helical" evidence="5">
    <location>
        <begin position="195"/>
        <end position="214"/>
    </location>
</feature>
<dbReference type="GO" id="GO:0016020">
    <property type="term" value="C:membrane"/>
    <property type="evidence" value="ECO:0007669"/>
    <property type="project" value="UniProtKB-SubCell"/>
</dbReference>
<comment type="subcellular location">
    <subcellularLocation>
        <location evidence="1">Membrane</location>
        <topology evidence="1">Multi-pass membrane protein</topology>
    </subcellularLocation>
</comment>
<evidence type="ECO:0000256" key="4">
    <source>
        <dbReference type="ARBA" id="ARBA00023136"/>
    </source>
</evidence>
<dbReference type="Pfam" id="PF13520">
    <property type="entry name" value="AA_permease_2"/>
    <property type="match status" value="1"/>
</dbReference>
<dbReference type="RefSeq" id="XP_024403230.1">
    <property type="nucleotide sequence ID" value="XM_024547462.2"/>
</dbReference>
<gene>
    <name evidence="7" type="primary">LOC112295630</name>
    <name evidence="6" type="ORF">PHYPA_022758</name>
</gene>
<feature type="transmembrane region" description="Helical" evidence="5">
    <location>
        <begin position="431"/>
        <end position="450"/>
    </location>
</feature>
<dbReference type="EMBL" id="ABEU02000018">
    <property type="protein sequence ID" value="PNR34860.1"/>
    <property type="molecule type" value="Genomic_DNA"/>
</dbReference>
<sequence length="485" mass="51651">MANQSPEIEALIPKRASDGGGDLEELGSSNPELGLRRSLSLVDGISVLVGIIIGSGIFTSPGVVLQDAGSVGLGLMAWVAAAFMALCSALVYAELGAAIPQAGGNAEYFRIAFGDAWGFAFVWTMFFVLTNGSLAILTITLSRYLVAGFVGLHIFEGDMSSDLTVKAVAIGCVVILTVWNCFGIHVGAKLQNIISVLKLLLISVLIVAAVVFVWDNPLVLEENFRKPFEGSNFSGFGVSCVAALWAFTGWGDLVFLTEEMKDPERDIPRGTVGGMTIVMIIYLLLNAIYLCILPAAVVKTSAVVAIDAADAALGPWAGSFMSILVAISLLGSANGIIICGARYLYAAARHGQIFKSIGAVGTQSRAPYVAHLLQGLLCILLLLQSSDFVELVSFFGVSSYIFYGLTGAVHIKLRRDLPTLHRPYRVAFYPYAPLVVICFSLYLVISALMAQPKATSLSLSFIIVSFPVYYLSKKSPLSSSLTNNS</sequence>
<feature type="transmembrane region" description="Helical" evidence="5">
    <location>
        <begin position="456"/>
        <end position="472"/>
    </location>
</feature>
<dbReference type="AlphaFoldDB" id="A0A2K1J018"/>
<evidence type="ECO:0000256" key="3">
    <source>
        <dbReference type="ARBA" id="ARBA00022989"/>
    </source>
</evidence>
<dbReference type="Gene3D" id="1.20.1740.10">
    <property type="entry name" value="Amino acid/polyamine transporter I"/>
    <property type="match status" value="1"/>
</dbReference>
<feature type="transmembrane region" description="Helical" evidence="5">
    <location>
        <begin position="317"/>
        <end position="345"/>
    </location>
</feature>
<protein>
    <recommendedName>
        <fullName evidence="9">Amino acid transporter</fullName>
    </recommendedName>
</protein>
<dbReference type="PANTHER" id="PTHR11785:SF512">
    <property type="entry name" value="SOBREMESA, ISOFORM B"/>
    <property type="match status" value="1"/>
</dbReference>
<evidence type="ECO:0000256" key="1">
    <source>
        <dbReference type="ARBA" id="ARBA00004141"/>
    </source>
</evidence>
<dbReference type="PaxDb" id="3218-PP1S17_2V6.1"/>
<feature type="transmembrane region" description="Helical" evidence="5">
    <location>
        <begin position="234"/>
        <end position="256"/>
    </location>
</feature>
<keyword evidence="4 5" id="KW-0472">Membrane</keyword>
<dbReference type="GO" id="GO:0015179">
    <property type="term" value="F:L-amino acid transmembrane transporter activity"/>
    <property type="evidence" value="ECO:0000318"/>
    <property type="project" value="GO_Central"/>
</dbReference>
<dbReference type="PIRSF" id="PIRSF006060">
    <property type="entry name" value="AA_transporter"/>
    <property type="match status" value="1"/>
</dbReference>
<dbReference type="FunFam" id="1.20.1740.10:FF:000137">
    <property type="entry name" value="Protein CBR-AAT-4"/>
    <property type="match status" value="1"/>
</dbReference>
<organism evidence="6">
    <name type="scientific">Physcomitrium patens</name>
    <name type="common">Spreading-leaved earth moss</name>
    <name type="synonym">Physcomitrella patens</name>
    <dbReference type="NCBI Taxonomy" id="3218"/>
    <lineage>
        <taxon>Eukaryota</taxon>
        <taxon>Viridiplantae</taxon>
        <taxon>Streptophyta</taxon>
        <taxon>Embryophyta</taxon>
        <taxon>Bryophyta</taxon>
        <taxon>Bryophytina</taxon>
        <taxon>Bryopsida</taxon>
        <taxon>Funariidae</taxon>
        <taxon>Funariales</taxon>
        <taxon>Funariaceae</taxon>
        <taxon>Physcomitrium</taxon>
    </lineage>
</organism>
<dbReference type="GeneID" id="112295630"/>
<dbReference type="STRING" id="3218.A0A2K1J018"/>
<feature type="transmembrane region" description="Helical" evidence="5">
    <location>
        <begin position="39"/>
        <end position="59"/>
    </location>
</feature>
<feature type="transmembrane region" description="Helical" evidence="5">
    <location>
        <begin position="391"/>
        <end position="411"/>
    </location>
</feature>
<feature type="transmembrane region" description="Helical" evidence="5">
    <location>
        <begin position="71"/>
        <end position="93"/>
    </location>
</feature>
<name>A0A2K1J018_PHYPA</name>
<evidence type="ECO:0000313" key="8">
    <source>
        <dbReference type="Proteomes" id="UP000006727"/>
    </source>
</evidence>
<dbReference type="Gramene" id="Pp3c18_5320V3.1">
    <property type="protein sequence ID" value="Pp3c18_5320V3.1"/>
    <property type="gene ID" value="Pp3c18_5320"/>
</dbReference>
<dbReference type="KEGG" id="ppp:112295630"/>
<evidence type="ECO:0008006" key="9">
    <source>
        <dbReference type="Google" id="ProtNLM"/>
    </source>
</evidence>
<dbReference type="Gramene" id="Pp3c18_5320V3.2">
    <property type="protein sequence ID" value="Pp3c18_5320V3.2"/>
    <property type="gene ID" value="Pp3c18_5320"/>
</dbReference>
<feature type="transmembrane region" description="Helical" evidence="5">
    <location>
        <begin position="277"/>
        <end position="297"/>
    </location>
</feature>
<reference evidence="6 8" key="1">
    <citation type="journal article" date="2008" name="Science">
        <title>The Physcomitrella genome reveals evolutionary insights into the conquest of land by plants.</title>
        <authorList>
            <person name="Rensing S."/>
            <person name="Lang D."/>
            <person name="Zimmer A."/>
            <person name="Terry A."/>
            <person name="Salamov A."/>
            <person name="Shapiro H."/>
            <person name="Nishiyama T."/>
            <person name="Perroud P.-F."/>
            <person name="Lindquist E."/>
            <person name="Kamisugi Y."/>
            <person name="Tanahashi T."/>
            <person name="Sakakibara K."/>
            <person name="Fujita T."/>
            <person name="Oishi K."/>
            <person name="Shin-I T."/>
            <person name="Kuroki Y."/>
            <person name="Toyoda A."/>
            <person name="Suzuki Y."/>
            <person name="Hashimoto A."/>
            <person name="Yamaguchi K."/>
            <person name="Sugano A."/>
            <person name="Kohara Y."/>
            <person name="Fujiyama A."/>
            <person name="Anterola A."/>
            <person name="Aoki S."/>
            <person name="Ashton N."/>
            <person name="Barbazuk W.B."/>
            <person name="Barker E."/>
            <person name="Bennetzen J."/>
            <person name="Bezanilla M."/>
            <person name="Blankenship R."/>
            <person name="Cho S.H."/>
            <person name="Dutcher S."/>
            <person name="Estelle M."/>
            <person name="Fawcett J.A."/>
            <person name="Gundlach H."/>
            <person name="Hanada K."/>
            <person name="Heyl A."/>
            <person name="Hicks K.A."/>
            <person name="Hugh J."/>
            <person name="Lohr M."/>
            <person name="Mayer K."/>
            <person name="Melkozernov A."/>
            <person name="Murata T."/>
            <person name="Nelson D."/>
            <person name="Pils B."/>
            <person name="Prigge M."/>
            <person name="Reiss B."/>
            <person name="Renner T."/>
            <person name="Rombauts S."/>
            <person name="Rushton P."/>
            <person name="Sanderfoot A."/>
            <person name="Schween G."/>
            <person name="Shiu S.-H."/>
            <person name="Stueber K."/>
            <person name="Theodoulou F.L."/>
            <person name="Tu H."/>
            <person name="Van de Peer Y."/>
            <person name="Verrier P.J."/>
            <person name="Waters E."/>
            <person name="Wood A."/>
            <person name="Yang L."/>
            <person name="Cove D."/>
            <person name="Cuming A."/>
            <person name="Hasebe M."/>
            <person name="Lucas S."/>
            <person name="Mishler D.B."/>
            <person name="Reski R."/>
            <person name="Grigoriev I."/>
            <person name="Quatrano R.S."/>
            <person name="Boore J.L."/>
        </authorList>
    </citation>
    <scope>NUCLEOTIDE SEQUENCE [LARGE SCALE GENOMIC DNA]</scope>
    <source>
        <strain evidence="7 8">cv. Gransden 2004</strain>
    </source>
</reference>
<reference evidence="6 8" key="2">
    <citation type="journal article" date="2018" name="Plant J.">
        <title>The Physcomitrella patens chromosome-scale assembly reveals moss genome structure and evolution.</title>
        <authorList>
            <person name="Lang D."/>
            <person name="Ullrich K.K."/>
            <person name="Murat F."/>
            <person name="Fuchs J."/>
            <person name="Jenkins J."/>
            <person name="Haas F.B."/>
            <person name="Piednoel M."/>
            <person name="Gundlach H."/>
            <person name="Van Bel M."/>
            <person name="Meyberg R."/>
            <person name="Vives C."/>
            <person name="Morata J."/>
            <person name="Symeonidi A."/>
            <person name="Hiss M."/>
            <person name="Muchero W."/>
            <person name="Kamisugi Y."/>
            <person name="Saleh O."/>
            <person name="Blanc G."/>
            <person name="Decker E.L."/>
            <person name="van Gessel N."/>
            <person name="Grimwood J."/>
            <person name="Hayes R.D."/>
            <person name="Graham S.W."/>
            <person name="Gunter L.E."/>
            <person name="McDaniel S.F."/>
            <person name="Hoernstein S.N.W."/>
            <person name="Larsson A."/>
            <person name="Li F.W."/>
            <person name="Perroud P.F."/>
            <person name="Phillips J."/>
            <person name="Ranjan P."/>
            <person name="Rokshar D.S."/>
            <person name="Rothfels C.J."/>
            <person name="Schneider L."/>
            <person name="Shu S."/>
            <person name="Stevenson D.W."/>
            <person name="Thummler F."/>
            <person name="Tillich M."/>
            <person name="Villarreal Aguilar J.C."/>
            <person name="Widiez T."/>
            <person name="Wong G.K."/>
            <person name="Wymore A."/>
            <person name="Zhang Y."/>
            <person name="Zimmer A.D."/>
            <person name="Quatrano R.S."/>
            <person name="Mayer K.F.X."/>
            <person name="Goodstein D."/>
            <person name="Casacuberta J.M."/>
            <person name="Vandepoele K."/>
            <person name="Reski R."/>
            <person name="Cuming A.C."/>
            <person name="Tuskan G.A."/>
            <person name="Maumus F."/>
            <person name="Salse J."/>
            <person name="Schmutz J."/>
            <person name="Rensing S.A."/>
        </authorList>
    </citation>
    <scope>NUCLEOTIDE SEQUENCE [LARGE SCALE GENOMIC DNA]</scope>
    <source>
        <strain evidence="7 8">cv. Gransden 2004</strain>
    </source>
</reference>
<dbReference type="EnsemblPlants" id="Pp3c18_5320V3.2">
    <property type="protein sequence ID" value="Pp3c18_5320V3.2"/>
    <property type="gene ID" value="Pp3c18_5320"/>
</dbReference>
<evidence type="ECO:0000313" key="7">
    <source>
        <dbReference type="EnsemblPlants" id="Pp3c18_5320V3.1"/>
    </source>
</evidence>
<evidence type="ECO:0000256" key="2">
    <source>
        <dbReference type="ARBA" id="ARBA00022692"/>
    </source>
</evidence>